<reference evidence="1" key="1">
    <citation type="submission" date="2019-12" db="EMBL/GenBank/DDBJ databases">
        <title>An insight into the sialome of adult female Ixodes ricinus ticks feeding for 6 days.</title>
        <authorList>
            <person name="Perner J."/>
            <person name="Ribeiro J.M.C."/>
        </authorList>
    </citation>
    <scope>NUCLEOTIDE SEQUENCE</scope>
    <source>
        <strain evidence="1">Semi-engorged</strain>
        <tissue evidence="1">Salivary glands</tissue>
    </source>
</reference>
<protein>
    <submittedName>
        <fullName evidence="1">Uncharacterized protein</fullName>
    </submittedName>
</protein>
<organism evidence="1">
    <name type="scientific">Ixodes ricinus</name>
    <name type="common">Common tick</name>
    <name type="synonym">Acarus ricinus</name>
    <dbReference type="NCBI Taxonomy" id="34613"/>
    <lineage>
        <taxon>Eukaryota</taxon>
        <taxon>Metazoa</taxon>
        <taxon>Ecdysozoa</taxon>
        <taxon>Arthropoda</taxon>
        <taxon>Chelicerata</taxon>
        <taxon>Arachnida</taxon>
        <taxon>Acari</taxon>
        <taxon>Parasitiformes</taxon>
        <taxon>Ixodida</taxon>
        <taxon>Ixodoidea</taxon>
        <taxon>Ixodidae</taxon>
        <taxon>Ixodinae</taxon>
        <taxon>Ixodes</taxon>
    </lineage>
</organism>
<name>A0A6B0UBX5_IXORI</name>
<accession>A0A6B0UBX5</accession>
<proteinExistence type="predicted"/>
<dbReference type="AlphaFoldDB" id="A0A6B0UBX5"/>
<sequence>MSSSSSLSLFSSLSELVSTPPDLSLRARARAERCSCCMRYQSIWLSIVSCPSRLRSSSRSFMFWQILIFRPDMSGGCSHEGTQILTSSSNPLVARMGQLG</sequence>
<evidence type="ECO:0000313" key="1">
    <source>
        <dbReference type="EMBL" id="MXU88091.1"/>
    </source>
</evidence>
<dbReference type="EMBL" id="GIFC01006008">
    <property type="protein sequence ID" value="MXU88091.1"/>
    <property type="molecule type" value="Transcribed_RNA"/>
</dbReference>